<feature type="signal peptide" evidence="2">
    <location>
        <begin position="1"/>
        <end position="22"/>
    </location>
</feature>
<feature type="chain" id="PRO_5022911232" description="Tetratricopeptide repeat protein" evidence="2">
    <location>
        <begin position="23"/>
        <end position="131"/>
    </location>
</feature>
<dbReference type="AlphaFoldDB" id="A0A5C5WIS8"/>
<evidence type="ECO:0008006" key="5">
    <source>
        <dbReference type="Google" id="ProtNLM"/>
    </source>
</evidence>
<feature type="region of interest" description="Disordered" evidence="1">
    <location>
        <begin position="100"/>
        <end position="131"/>
    </location>
</feature>
<sequence precursor="true">MVRSTSYLFVIAIVMLSGKFAAAQTAIAPAPLRPHLTPTTSPFLFLGNGRFNSALSYYQRILPEREFRQANRTNYGLIQGLEKDVTVLRQREEQLADDQLKPTGHRSHFFNPGNHFNNTGSYYDRSQLRGR</sequence>
<accession>A0A5C5WIS8</accession>
<evidence type="ECO:0000256" key="2">
    <source>
        <dbReference type="SAM" id="SignalP"/>
    </source>
</evidence>
<evidence type="ECO:0000313" key="4">
    <source>
        <dbReference type="Proteomes" id="UP000317243"/>
    </source>
</evidence>
<keyword evidence="4" id="KW-1185">Reference proteome</keyword>
<organism evidence="3 4">
    <name type="scientific">Thalassoglobus neptunius</name>
    <dbReference type="NCBI Taxonomy" id="1938619"/>
    <lineage>
        <taxon>Bacteria</taxon>
        <taxon>Pseudomonadati</taxon>
        <taxon>Planctomycetota</taxon>
        <taxon>Planctomycetia</taxon>
        <taxon>Planctomycetales</taxon>
        <taxon>Planctomycetaceae</taxon>
        <taxon>Thalassoglobus</taxon>
    </lineage>
</organism>
<evidence type="ECO:0000313" key="3">
    <source>
        <dbReference type="EMBL" id="TWT49933.1"/>
    </source>
</evidence>
<gene>
    <name evidence="3" type="ORF">KOR42_37510</name>
</gene>
<comment type="caution">
    <text evidence="3">The sequence shown here is derived from an EMBL/GenBank/DDBJ whole genome shotgun (WGS) entry which is preliminary data.</text>
</comment>
<dbReference type="EMBL" id="SIHI01000016">
    <property type="protein sequence ID" value="TWT49933.1"/>
    <property type="molecule type" value="Genomic_DNA"/>
</dbReference>
<proteinExistence type="predicted"/>
<name>A0A5C5WIS8_9PLAN</name>
<evidence type="ECO:0000256" key="1">
    <source>
        <dbReference type="SAM" id="MobiDB-lite"/>
    </source>
</evidence>
<protein>
    <recommendedName>
        <fullName evidence="5">Tetratricopeptide repeat protein</fullName>
    </recommendedName>
</protein>
<dbReference type="RefSeq" id="WP_146511182.1">
    <property type="nucleotide sequence ID" value="NZ_SIHI01000016.1"/>
</dbReference>
<dbReference type="Proteomes" id="UP000317243">
    <property type="component" value="Unassembled WGS sequence"/>
</dbReference>
<dbReference type="OrthoDB" id="287063at2"/>
<keyword evidence="2" id="KW-0732">Signal</keyword>
<reference evidence="3 4" key="1">
    <citation type="submission" date="2019-02" db="EMBL/GenBank/DDBJ databases">
        <title>Deep-cultivation of Planctomycetes and their phenomic and genomic characterization uncovers novel biology.</title>
        <authorList>
            <person name="Wiegand S."/>
            <person name="Jogler M."/>
            <person name="Boedeker C."/>
            <person name="Pinto D."/>
            <person name="Vollmers J."/>
            <person name="Rivas-Marin E."/>
            <person name="Kohn T."/>
            <person name="Peeters S.H."/>
            <person name="Heuer A."/>
            <person name="Rast P."/>
            <person name="Oberbeckmann S."/>
            <person name="Bunk B."/>
            <person name="Jeske O."/>
            <person name="Meyerdierks A."/>
            <person name="Storesund J.E."/>
            <person name="Kallscheuer N."/>
            <person name="Luecker S."/>
            <person name="Lage O.M."/>
            <person name="Pohl T."/>
            <person name="Merkel B.J."/>
            <person name="Hornburger P."/>
            <person name="Mueller R.-W."/>
            <person name="Bruemmer F."/>
            <person name="Labrenz M."/>
            <person name="Spormann A.M."/>
            <person name="Op Den Camp H."/>
            <person name="Overmann J."/>
            <person name="Amann R."/>
            <person name="Jetten M.S.M."/>
            <person name="Mascher T."/>
            <person name="Medema M.H."/>
            <person name="Devos D.P."/>
            <person name="Kaster A.-K."/>
            <person name="Ovreas L."/>
            <person name="Rohde M."/>
            <person name="Galperin M.Y."/>
            <person name="Jogler C."/>
        </authorList>
    </citation>
    <scope>NUCLEOTIDE SEQUENCE [LARGE SCALE GENOMIC DNA]</scope>
    <source>
        <strain evidence="3 4">KOR42</strain>
    </source>
</reference>